<evidence type="ECO:0000256" key="5">
    <source>
        <dbReference type="ARBA" id="ARBA00022840"/>
    </source>
</evidence>
<dbReference type="EMBL" id="DVLW01000164">
    <property type="protein sequence ID" value="HIT94707.1"/>
    <property type="molecule type" value="Genomic_DNA"/>
</dbReference>
<dbReference type="GO" id="GO:0005524">
    <property type="term" value="F:ATP binding"/>
    <property type="evidence" value="ECO:0007669"/>
    <property type="project" value="UniProtKB-KW"/>
</dbReference>
<reference evidence="8" key="2">
    <citation type="journal article" date="2021" name="PeerJ">
        <title>Extensive microbial diversity within the chicken gut microbiome revealed by metagenomics and culture.</title>
        <authorList>
            <person name="Gilroy R."/>
            <person name="Ravi A."/>
            <person name="Getino M."/>
            <person name="Pursley I."/>
            <person name="Horton D.L."/>
            <person name="Alikhan N.F."/>
            <person name="Baker D."/>
            <person name="Gharbi K."/>
            <person name="Hall N."/>
            <person name="Watson M."/>
            <person name="Adriaenssens E.M."/>
            <person name="Foster-Nyarko E."/>
            <person name="Jarju S."/>
            <person name="Secka A."/>
            <person name="Antonio M."/>
            <person name="Oren A."/>
            <person name="Chaudhuri R.R."/>
            <person name="La Ragione R."/>
            <person name="Hildebrand F."/>
            <person name="Pallen M.J."/>
        </authorList>
    </citation>
    <scope>NUCLEOTIDE SEQUENCE</scope>
    <source>
        <strain evidence="8">ChiBcec7-5410</strain>
    </source>
</reference>
<dbReference type="InterPro" id="IPR006204">
    <property type="entry name" value="GHMP_kinase_N_dom"/>
</dbReference>
<protein>
    <submittedName>
        <fullName evidence="8">Galactokinase</fullName>
    </submittedName>
</protein>
<dbReference type="Gene3D" id="3.30.230.10">
    <property type="match status" value="1"/>
</dbReference>
<keyword evidence="4" id="KW-0418">Kinase</keyword>
<dbReference type="SUPFAM" id="SSF55060">
    <property type="entry name" value="GHMP Kinase, C-terminal domain"/>
    <property type="match status" value="1"/>
</dbReference>
<accession>A0A9D1KT03</accession>
<sequence length="424" mass="45549">MNAQQILRAIGNGELDQTLIRLYGADGPGYAAKRCQAAVEGFVERFGDNEQLHLFSSPGRVELIGNHTDHNHGCVMAGAVNMDILAVACPTEDNIIRVKSVGHKQDDIDLSDLTPQQEESTHSASLIRGTAFDFARKGRKIGGFTAYTTSDVPKGSGLSSSAAFEVLIGSILNHFYNEGKISPEQIAITAQFAENVYFGKPSGLMDQMACSVGNIVGIDFNDPQKPVIRPLCLSPEESGHRLVIVSAGHGHADLTDEYAAIPAEMKAVASLFDAPVLRGIGYDDLMKKSAEIRKQYGDRALLRAIHFVKENQRAILAADAVENKDFLAFLSLLNASGDSSLLCLQNISAASEPTSQGIALALAAAKDLLEGEGACRVHGGGFGGTMLAIVSDNKMEAFIYRMEQLFEKDCCHCLTFRQGATKII</sequence>
<feature type="domain" description="Galactokinase N-terminal" evidence="7">
    <location>
        <begin position="41"/>
        <end position="88"/>
    </location>
</feature>
<dbReference type="GO" id="GO:0004335">
    <property type="term" value="F:galactokinase activity"/>
    <property type="evidence" value="ECO:0007669"/>
    <property type="project" value="InterPro"/>
</dbReference>
<dbReference type="GO" id="GO:0005829">
    <property type="term" value="C:cytosol"/>
    <property type="evidence" value="ECO:0007669"/>
    <property type="project" value="TreeGrafter"/>
</dbReference>
<keyword evidence="3" id="KW-0547">Nucleotide-binding</keyword>
<evidence type="ECO:0000313" key="9">
    <source>
        <dbReference type="Proteomes" id="UP000824160"/>
    </source>
</evidence>
<dbReference type="PIRSF" id="PIRSF000530">
    <property type="entry name" value="Galactokinase"/>
    <property type="match status" value="1"/>
</dbReference>
<evidence type="ECO:0000259" key="6">
    <source>
        <dbReference type="Pfam" id="PF00288"/>
    </source>
</evidence>
<dbReference type="InterPro" id="IPR020568">
    <property type="entry name" value="Ribosomal_Su5_D2-typ_SF"/>
</dbReference>
<feature type="domain" description="GHMP kinase N-terminal" evidence="6">
    <location>
        <begin position="132"/>
        <end position="213"/>
    </location>
</feature>
<proteinExistence type="inferred from homology"/>
<dbReference type="PRINTS" id="PR00473">
    <property type="entry name" value="GALCTOKINASE"/>
</dbReference>
<dbReference type="PANTHER" id="PTHR10457">
    <property type="entry name" value="MEVALONATE KINASE/GALACTOKINASE"/>
    <property type="match status" value="1"/>
</dbReference>
<name>A0A9D1KT03_9FIRM</name>
<keyword evidence="5" id="KW-0067">ATP-binding</keyword>
<evidence type="ECO:0000256" key="2">
    <source>
        <dbReference type="ARBA" id="ARBA00022679"/>
    </source>
</evidence>
<organism evidence="8 9">
    <name type="scientific">Candidatus Faecivivens stercoripullorum</name>
    <dbReference type="NCBI Taxonomy" id="2840805"/>
    <lineage>
        <taxon>Bacteria</taxon>
        <taxon>Bacillati</taxon>
        <taxon>Bacillota</taxon>
        <taxon>Clostridia</taxon>
        <taxon>Eubacteriales</taxon>
        <taxon>Oscillospiraceae</taxon>
        <taxon>Oscillospiraceae incertae sedis</taxon>
        <taxon>Candidatus Faecivivens</taxon>
    </lineage>
</organism>
<dbReference type="PRINTS" id="PR00959">
    <property type="entry name" value="MEVGALKINASE"/>
</dbReference>
<dbReference type="Proteomes" id="UP000824160">
    <property type="component" value="Unassembled WGS sequence"/>
</dbReference>
<dbReference type="InterPro" id="IPR036554">
    <property type="entry name" value="GHMP_kinase_C_sf"/>
</dbReference>
<dbReference type="InterPro" id="IPR006206">
    <property type="entry name" value="Mevalonate/galactokinase"/>
</dbReference>
<evidence type="ECO:0000259" key="7">
    <source>
        <dbReference type="Pfam" id="PF10509"/>
    </source>
</evidence>
<dbReference type="SUPFAM" id="SSF54211">
    <property type="entry name" value="Ribosomal protein S5 domain 2-like"/>
    <property type="match status" value="1"/>
</dbReference>
<evidence type="ECO:0000256" key="3">
    <source>
        <dbReference type="ARBA" id="ARBA00022741"/>
    </source>
</evidence>
<dbReference type="InterPro" id="IPR014721">
    <property type="entry name" value="Ribsml_uS5_D2-typ_fold_subgr"/>
</dbReference>
<evidence type="ECO:0000256" key="1">
    <source>
        <dbReference type="ARBA" id="ARBA00006566"/>
    </source>
</evidence>
<dbReference type="Gene3D" id="3.30.70.890">
    <property type="entry name" value="GHMP kinase, C-terminal domain"/>
    <property type="match status" value="1"/>
</dbReference>
<dbReference type="InterPro" id="IPR019539">
    <property type="entry name" value="GalKase_N"/>
</dbReference>
<dbReference type="Pfam" id="PF10509">
    <property type="entry name" value="GalKase_gal_bdg"/>
    <property type="match status" value="1"/>
</dbReference>
<dbReference type="GO" id="GO:0006012">
    <property type="term" value="P:galactose metabolic process"/>
    <property type="evidence" value="ECO:0007669"/>
    <property type="project" value="InterPro"/>
</dbReference>
<dbReference type="PANTHER" id="PTHR10457:SF7">
    <property type="entry name" value="GALACTOKINASE-RELATED"/>
    <property type="match status" value="1"/>
</dbReference>
<keyword evidence="2" id="KW-0808">Transferase</keyword>
<comment type="caution">
    <text evidence="8">The sequence shown here is derived from an EMBL/GenBank/DDBJ whole genome shotgun (WGS) entry which is preliminary data.</text>
</comment>
<reference evidence="8" key="1">
    <citation type="submission" date="2020-10" db="EMBL/GenBank/DDBJ databases">
        <authorList>
            <person name="Gilroy R."/>
        </authorList>
    </citation>
    <scope>NUCLEOTIDE SEQUENCE</scope>
    <source>
        <strain evidence="8">ChiBcec7-5410</strain>
    </source>
</reference>
<evidence type="ECO:0000256" key="4">
    <source>
        <dbReference type="ARBA" id="ARBA00022777"/>
    </source>
</evidence>
<dbReference type="AlphaFoldDB" id="A0A9D1KT03"/>
<evidence type="ECO:0000313" key="8">
    <source>
        <dbReference type="EMBL" id="HIT94707.1"/>
    </source>
</evidence>
<dbReference type="InterPro" id="IPR000705">
    <property type="entry name" value="Galactokinase"/>
</dbReference>
<dbReference type="PROSITE" id="PS00627">
    <property type="entry name" value="GHMP_KINASES_ATP"/>
    <property type="match status" value="1"/>
</dbReference>
<dbReference type="Pfam" id="PF00288">
    <property type="entry name" value="GHMP_kinases_N"/>
    <property type="match status" value="1"/>
</dbReference>
<gene>
    <name evidence="8" type="ORF">IAC43_05945</name>
</gene>
<dbReference type="InterPro" id="IPR006203">
    <property type="entry name" value="GHMP_knse_ATP-bd_CS"/>
</dbReference>
<comment type="similarity">
    <text evidence="1">Belongs to the GHMP kinase family. GalK subfamily.</text>
</comment>